<feature type="compositionally biased region" description="Low complexity" evidence="1">
    <location>
        <begin position="65"/>
        <end position="101"/>
    </location>
</feature>
<dbReference type="EMBL" id="CAUYUJ010015173">
    <property type="protein sequence ID" value="CAK0850766.1"/>
    <property type="molecule type" value="Genomic_DNA"/>
</dbReference>
<evidence type="ECO:0000313" key="4">
    <source>
        <dbReference type="Proteomes" id="UP001189429"/>
    </source>
</evidence>
<feature type="compositionally biased region" description="Low complexity" evidence="1">
    <location>
        <begin position="108"/>
        <end position="127"/>
    </location>
</feature>
<evidence type="ECO:0000313" key="3">
    <source>
        <dbReference type="EMBL" id="CAK0850766.1"/>
    </source>
</evidence>
<organism evidence="3 4">
    <name type="scientific">Prorocentrum cordatum</name>
    <dbReference type="NCBI Taxonomy" id="2364126"/>
    <lineage>
        <taxon>Eukaryota</taxon>
        <taxon>Sar</taxon>
        <taxon>Alveolata</taxon>
        <taxon>Dinophyceae</taxon>
        <taxon>Prorocentrales</taxon>
        <taxon>Prorocentraceae</taxon>
        <taxon>Prorocentrum</taxon>
    </lineage>
</organism>
<feature type="signal peptide" evidence="2">
    <location>
        <begin position="1"/>
        <end position="15"/>
    </location>
</feature>
<proteinExistence type="predicted"/>
<dbReference type="Proteomes" id="UP001189429">
    <property type="component" value="Unassembled WGS sequence"/>
</dbReference>
<feature type="compositionally biased region" description="Low complexity" evidence="1">
    <location>
        <begin position="185"/>
        <end position="199"/>
    </location>
</feature>
<feature type="region of interest" description="Disordered" evidence="1">
    <location>
        <begin position="30"/>
        <end position="127"/>
    </location>
</feature>
<feature type="region of interest" description="Disordered" evidence="1">
    <location>
        <begin position="160"/>
        <end position="221"/>
    </location>
</feature>
<keyword evidence="2" id="KW-0732">Signal</keyword>
<evidence type="ECO:0000256" key="1">
    <source>
        <dbReference type="SAM" id="MobiDB-lite"/>
    </source>
</evidence>
<evidence type="ECO:0000256" key="2">
    <source>
        <dbReference type="SAM" id="SignalP"/>
    </source>
</evidence>
<sequence>VDFLTLMVFFHVLMGAIDEEAQCLHSLSATTQGGDRDHLAPEVPADGAADAHGRPDDAGGVLMDAAAGRARPPAAFKSPRSPSGSAGALAAISEEGSSEASDGERGTAPRGADPVAEAAAEAAAGADPEGRRICGLLMRFDPRQLRAEFQQLYLNHGPIGMHHGAGAPHSPRAPGEPGGASDARGVQQQGQPADPAAQARRVRVATERMRVRHTMAEAKKE</sequence>
<feature type="compositionally biased region" description="Basic and acidic residues" evidence="1">
    <location>
        <begin position="204"/>
        <end position="221"/>
    </location>
</feature>
<reference evidence="3" key="1">
    <citation type="submission" date="2023-10" db="EMBL/GenBank/DDBJ databases">
        <authorList>
            <person name="Chen Y."/>
            <person name="Shah S."/>
            <person name="Dougan E. K."/>
            <person name="Thang M."/>
            <person name="Chan C."/>
        </authorList>
    </citation>
    <scope>NUCLEOTIDE SEQUENCE [LARGE SCALE GENOMIC DNA]</scope>
</reference>
<comment type="caution">
    <text evidence="3">The sequence shown here is derived from an EMBL/GenBank/DDBJ whole genome shotgun (WGS) entry which is preliminary data.</text>
</comment>
<feature type="non-terminal residue" evidence="3">
    <location>
        <position position="1"/>
    </location>
</feature>
<feature type="chain" id="PRO_5046612406" evidence="2">
    <location>
        <begin position="16"/>
        <end position="221"/>
    </location>
</feature>
<name>A0ABN9TZT5_9DINO</name>
<protein>
    <submittedName>
        <fullName evidence="3">Uncharacterized protein</fullName>
    </submittedName>
</protein>
<keyword evidence="4" id="KW-1185">Reference proteome</keyword>
<feature type="non-terminal residue" evidence="3">
    <location>
        <position position="221"/>
    </location>
</feature>
<accession>A0ABN9TZT5</accession>
<gene>
    <name evidence="3" type="ORF">PCOR1329_LOCUS43072</name>
</gene>